<protein>
    <submittedName>
        <fullName evidence="2">Redoxin domain-containing protein</fullName>
    </submittedName>
</protein>
<evidence type="ECO:0000313" key="3">
    <source>
        <dbReference type="Proteomes" id="UP000722165"/>
    </source>
</evidence>
<reference evidence="2 3" key="1">
    <citation type="submission" date="2021-06" db="EMBL/GenBank/DDBJ databases">
        <authorList>
            <person name="Lu T."/>
            <person name="Wang Q."/>
            <person name="Han X."/>
        </authorList>
    </citation>
    <scope>NUCLEOTIDE SEQUENCE [LARGE SCALE GENOMIC DNA]</scope>
    <source>
        <strain evidence="2 3">LAM0050</strain>
    </source>
</reference>
<dbReference type="Pfam" id="PF00578">
    <property type="entry name" value="AhpC-TSA"/>
    <property type="match status" value="1"/>
</dbReference>
<evidence type="ECO:0000259" key="1">
    <source>
        <dbReference type="Pfam" id="PF00578"/>
    </source>
</evidence>
<dbReference type="PANTHER" id="PTHR42852:SF13">
    <property type="entry name" value="PROTEIN DIPZ"/>
    <property type="match status" value="1"/>
</dbReference>
<name>A0ABS6NPJ4_9BURK</name>
<feature type="domain" description="Alkyl hydroperoxide reductase subunit C/ Thiol specific antioxidant" evidence="1">
    <location>
        <begin position="21"/>
        <end position="134"/>
    </location>
</feature>
<dbReference type="PANTHER" id="PTHR42852">
    <property type="entry name" value="THIOL:DISULFIDE INTERCHANGE PROTEIN DSBE"/>
    <property type="match status" value="1"/>
</dbReference>
<dbReference type="SUPFAM" id="SSF52833">
    <property type="entry name" value="Thioredoxin-like"/>
    <property type="match status" value="1"/>
</dbReference>
<proteinExistence type="predicted"/>
<keyword evidence="3" id="KW-1185">Reference proteome</keyword>
<dbReference type="EMBL" id="JAHSPR010000006">
    <property type="protein sequence ID" value="MBV4397500.1"/>
    <property type="molecule type" value="Genomic_DNA"/>
</dbReference>
<evidence type="ECO:0000313" key="2">
    <source>
        <dbReference type="EMBL" id="MBV4397500.1"/>
    </source>
</evidence>
<dbReference type="Gene3D" id="3.40.30.10">
    <property type="entry name" value="Glutaredoxin"/>
    <property type="match status" value="1"/>
</dbReference>
<dbReference type="RefSeq" id="WP_169293736.1">
    <property type="nucleotide sequence ID" value="NZ_JAHSPR010000006.1"/>
</dbReference>
<dbReference type="Proteomes" id="UP000722165">
    <property type="component" value="Unassembled WGS sequence"/>
</dbReference>
<organism evidence="2 3">
    <name type="scientific">Advenella alkanexedens</name>
    <dbReference type="NCBI Taxonomy" id="1481665"/>
    <lineage>
        <taxon>Bacteria</taxon>
        <taxon>Pseudomonadati</taxon>
        <taxon>Pseudomonadota</taxon>
        <taxon>Betaproteobacteria</taxon>
        <taxon>Burkholderiales</taxon>
        <taxon>Alcaligenaceae</taxon>
    </lineage>
</organism>
<dbReference type="InterPro" id="IPR050553">
    <property type="entry name" value="Thioredoxin_ResA/DsbE_sf"/>
</dbReference>
<dbReference type="InterPro" id="IPR000866">
    <property type="entry name" value="AhpC/TSA"/>
</dbReference>
<comment type="caution">
    <text evidence="2">The sequence shown here is derived from an EMBL/GenBank/DDBJ whole genome shotgun (WGS) entry which is preliminary data.</text>
</comment>
<gene>
    <name evidence="2" type="ORF">KU392_09590</name>
</gene>
<sequence>MNKSYFPIQEWHVSQWFNTPQPLQLADLRGHVVMIHTFQMLCPGCVLHAIPQAAKVHQALAAEGLKVIGLHTVFEHHEAMQPHALEAFIHEFRLRFPIGVDAPSTHNPIPQTMAQWGLQGTPSLLILDKQGHVRLNHFGQIDDLVLGATLGRLLAENIEN</sequence>
<accession>A0ABS6NPJ4</accession>
<dbReference type="InterPro" id="IPR036249">
    <property type="entry name" value="Thioredoxin-like_sf"/>
</dbReference>